<evidence type="ECO:0000313" key="4">
    <source>
        <dbReference type="Proteomes" id="UP000004931"/>
    </source>
</evidence>
<keyword evidence="3" id="KW-0413">Isomerase</keyword>
<organism evidence="3 4">
    <name type="scientific">marine gamma proteobacterium HTCC2143</name>
    <dbReference type="NCBI Taxonomy" id="247633"/>
    <lineage>
        <taxon>Bacteria</taxon>
        <taxon>Pseudomonadati</taxon>
        <taxon>Pseudomonadota</taxon>
        <taxon>Gammaproteobacteria</taxon>
        <taxon>Cellvibrionales</taxon>
        <taxon>Spongiibacteraceae</taxon>
        <taxon>BD1-7 clade</taxon>
    </lineage>
</organism>
<dbReference type="GO" id="GO:0016853">
    <property type="term" value="F:isomerase activity"/>
    <property type="evidence" value="ECO:0007669"/>
    <property type="project" value="UniProtKB-KW"/>
</dbReference>
<dbReference type="AlphaFoldDB" id="A0YEY7"/>
<dbReference type="CDD" id="cd06558">
    <property type="entry name" value="crotonase-like"/>
    <property type="match status" value="1"/>
</dbReference>
<dbReference type="eggNOG" id="COG1024">
    <property type="taxonomic scope" value="Bacteria"/>
</dbReference>
<dbReference type="OrthoDB" id="9807606at2"/>
<dbReference type="InterPro" id="IPR051683">
    <property type="entry name" value="Enoyl-CoA_Hydratase/Isomerase"/>
</dbReference>
<dbReference type="STRING" id="247633.GP2143_00547"/>
<dbReference type="PANTHER" id="PTHR42964:SF1">
    <property type="entry name" value="POLYKETIDE BIOSYNTHESIS ENOYL-COA HYDRATASE PKSH-RELATED"/>
    <property type="match status" value="1"/>
</dbReference>
<keyword evidence="4" id="KW-1185">Reference proteome</keyword>
<reference evidence="3 4" key="1">
    <citation type="journal article" date="2010" name="J. Bacteriol.">
        <title>Genome sequence of the oligotrophic marine Gammaproteobacterium HTCC2143, isolated from the Oregon Coast.</title>
        <authorList>
            <person name="Oh H.M."/>
            <person name="Kang I."/>
            <person name="Ferriera S."/>
            <person name="Giovannoni S.J."/>
            <person name="Cho J.C."/>
        </authorList>
    </citation>
    <scope>NUCLEOTIDE SEQUENCE [LARGE SCALE GENOMIC DNA]</scope>
    <source>
        <strain evidence="3 4">HTCC2143</strain>
    </source>
</reference>
<comment type="caution">
    <text evidence="3">The sequence shown here is derived from an EMBL/GenBank/DDBJ whole genome shotgun (WGS) entry which is preliminary data.</text>
</comment>
<dbReference type="SUPFAM" id="SSF52096">
    <property type="entry name" value="ClpP/crotonase"/>
    <property type="match status" value="1"/>
</dbReference>
<dbReference type="InterPro" id="IPR018376">
    <property type="entry name" value="Enoyl-CoA_hyd/isom_CS"/>
</dbReference>
<dbReference type="Proteomes" id="UP000004931">
    <property type="component" value="Unassembled WGS sequence"/>
</dbReference>
<comment type="similarity">
    <text evidence="1 2">Belongs to the enoyl-CoA hydratase/isomerase family.</text>
</comment>
<dbReference type="InterPro" id="IPR001753">
    <property type="entry name" value="Enoyl-CoA_hydra/iso"/>
</dbReference>
<dbReference type="Gene3D" id="1.10.12.10">
    <property type="entry name" value="Lyase 2-enoyl-coa Hydratase, Chain A, domain 2"/>
    <property type="match status" value="1"/>
</dbReference>
<gene>
    <name evidence="3" type="ORF">GP2143_00547</name>
</gene>
<proteinExistence type="inferred from homology"/>
<evidence type="ECO:0000256" key="1">
    <source>
        <dbReference type="ARBA" id="ARBA00005254"/>
    </source>
</evidence>
<dbReference type="PANTHER" id="PTHR42964">
    <property type="entry name" value="ENOYL-COA HYDRATASE"/>
    <property type="match status" value="1"/>
</dbReference>
<dbReference type="InterPro" id="IPR029045">
    <property type="entry name" value="ClpP/crotonase-like_dom_sf"/>
</dbReference>
<protein>
    <submittedName>
        <fullName evidence="3">Enoyl-CoA hydratase/isomerase</fullName>
    </submittedName>
</protein>
<dbReference type="Gene3D" id="3.90.226.10">
    <property type="entry name" value="2-enoyl-CoA Hydratase, Chain A, domain 1"/>
    <property type="match status" value="1"/>
</dbReference>
<dbReference type="Pfam" id="PF00378">
    <property type="entry name" value="ECH_1"/>
    <property type="match status" value="1"/>
</dbReference>
<accession>A0YEY7</accession>
<evidence type="ECO:0000256" key="2">
    <source>
        <dbReference type="RuleBase" id="RU003707"/>
    </source>
</evidence>
<name>A0YEY7_9GAMM</name>
<dbReference type="InterPro" id="IPR014748">
    <property type="entry name" value="Enoyl-CoA_hydra_C"/>
</dbReference>
<sequence>MSAILTDIDSRGVATVTLNRAEKHNAFDDAIIAELNAIFIDLDGNTQVRVVVLAAQGKSFSAGADLNWMKRMASYNEQENFADAKGLATMLATLNELSKPTIARVQGAAYGGGVGLVSCCDIAVASHRASFCLSEVKLGMIPATISPYVIESIGPQAARRYFITAERFSADTALNIGLISECVLDDELDSTIDTLVQALLHNGPIAITAAKQLIAAVKYSTIDQGLKDKTSQLIADIRCSVEGREGVSAFLDKRPANWIRES</sequence>
<dbReference type="EMBL" id="AAVT01000007">
    <property type="protein sequence ID" value="EAW30582.1"/>
    <property type="molecule type" value="Genomic_DNA"/>
</dbReference>
<evidence type="ECO:0000313" key="3">
    <source>
        <dbReference type="EMBL" id="EAW30582.1"/>
    </source>
</evidence>
<dbReference type="PROSITE" id="PS00166">
    <property type="entry name" value="ENOYL_COA_HYDRATASE"/>
    <property type="match status" value="1"/>
</dbReference>